<reference evidence="1 2" key="1">
    <citation type="journal article" date="2011" name="J. Bacteriol.">
        <title>Draft genome sequence of the anoxygenic filamentous phototrophic bacterium Oscillochloris trichoides subsp. DG-6.</title>
        <authorList>
            <person name="Kuznetsov B.B."/>
            <person name="Ivanovsky R.N."/>
            <person name="Keppen O.I."/>
            <person name="Sukhacheva M.V."/>
            <person name="Bumazhkin B.K."/>
            <person name="Patutina E.O."/>
            <person name="Beletsky A.V."/>
            <person name="Mardanov A.V."/>
            <person name="Baslerov R.V."/>
            <person name="Panteleeva A.N."/>
            <person name="Kolganova T.V."/>
            <person name="Ravin N.V."/>
            <person name="Skryabin K.G."/>
        </authorList>
    </citation>
    <scope>NUCLEOTIDE SEQUENCE [LARGE SCALE GENOMIC DNA]</scope>
    <source>
        <strain evidence="1 2">DG-6</strain>
    </source>
</reference>
<comment type="caution">
    <text evidence="1">The sequence shown here is derived from an EMBL/GenBank/DDBJ whole genome shotgun (WGS) entry which is preliminary data.</text>
</comment>
<name>E1IEX5_9CHLR</name>
<organism evidence="1 2">
    <name type="scientific">Oscillochloris trichoides DG-6</name>
    <dbReference type="NCBI Taxonomy" id="765420"/>
    <lineage>
        <taxon>Bacteria</taxon>
        <taxon>Bacillati</taxon>
        <taxon>Chloroflexota</taxon>
        <taxon>Chloroflexia</taxon>
        <taxon>Chloroflexales</taxon>
        <taxon>Chloroflexineae</taxon>
        <taxon>Oscillochloridaceae</taxon>
        <taxon>Oscillochloris</taxon>
    </lineage>
</organism>
<evidence type="ECO:0000313" key="2">
    <source>
        <dbReference type="Proteomes" id="UP000054010"/>
    </source>
</evidence>
<dbReference type="Proteomes" id="UP000054010">
    <property type="component" value="Unassembled WGS sequence"/>
</dbReference>
<sequence length="312" mass="35772">MMTDLRSYATFLQGLLIDQVVVAAPLTDPARLEHLLTQPAPAFYDLLTAHVDALLDTWPNGATLRPESISTMALWLGVALYHLARLHEHPDEDLFTLTQRMIAVLPVADDLATQIGYHSLIWAWIRAQRYLLATSLQPLLRDLFARSPLSAVWFLHLEVLPSPQMLSSLLTYVPVRSVLHDHWLDLGLRPAEVRRGLSPERVAASAAVGRLLDQMLALDVVWRPRVLVFYEVECMLLRQGSEEHPQWPLLEQLRLARMHGDARQRRLVERALERYRPLRTIMMTDAASLRPYIYLDVRFLEQIARLYAKSTP</sequence>
<dbReference type="STRING" id="765420.OSCT_1876"/>
<evidence type="ECO:0000313" key="1">
    <source>
        <dbReference type="EMBL" id="EFO80272.1"/>
    </source>
</evidence>
<dbReference type="HOGENOM" id="CLU_890934_0_0_0"/>
<protein>
    <submittedName>
        <fullName evidence="1">Uncharacterized protein</fullName>
    </submittedName>
</protein>
<dbReference type="AlphaFoldDB" id="E1IEX5"/>
<accession>E1IEX5</accession>
<proteinExistence type="predicted"/>
<dbReference type="EMBL" id="ADVR01000077">
    <property type="protein sequence ID" value="EFO80272.1"/>
    <property type="molecule type" value="Genomic_DNA"/>
</dbReference>
<keyword evidence="2" id="KW-1185">Reference proteome</keyword>
<gene>
    <name evidence="1" type="ORF">OSCT_1876</name>
</gene>